<dbReference type="RefSeq" id="WP_184361304.1">
    <property type="nucleotide sequence ID" value="NZ_BAAAKM010000001.1"/>
</dbReference>
<dbReference type="Pfam" id="PF00126">
    <property type="entry name" value="HTH_1"/>
    <property type="match status" value="1"/>
</dbReference>
<evidence type="ECO:0000313" key="7">
    <source>
        <dbReference type="EMBL" id="MBB5489335.1"/>
    </source>
</evidence>
<dbReference type="InterPro" id="IPR036390">
    <property type="entry name" value="WH_DNA-bd_sf"/>
</dbReference>
<sequence length="288" mass="31845">MDLVGACTAFIHVSDRGSFTHGAAAARIPQPVASRRIAALEKHLGAPLFDRTTRSPTLTQFGHAVLPTARRLVHLAHTLEHDAAQARHTPLRIAVPTTCTTHDLAHLTARARRHDLHLDPHPAPPAQRDELLHTRQVRTAITAVPPDQAHWTVPLGLATHHPPHANTHYLETLRPHRNDTTPPRRVWIQPEDDTPHIRDPLTHTGDTVGLHPTQITHATTLTTATAEILTTHDLLLCSPRQAEDLNLHWRPLGETQPTRTYTATGEQSETLRTHLHTHVAHCLGAPTP</sequence>
<dbReference type="GO" id="GO:0003700">
    <property type="term" value="F:DNA-binding transcription factor activity"/>
    <property type="evidence" value="ECO:0007669"/>
    <property type="project" value="InterPro"/>
</dbReference>
<evidence type="ECO:0000256" key="5">
    <source>
        <dbReference type="SAM" id="MobiDB-lite"/>
    </source>
</evidence>
<name>A0A840WBB7_9ACTN</name>
<dbReference type="SUPFAM" id="SSF46785">
    <property type="entry name" value="Winged helix' DNA-binding domain"/>
    <property type="match status" value="1"/>
</dbReference>
<keyword evidence="3 7" id="KW-0238">DNA-binding</keyword>
<feature type="domain" description="HTH lysR-type" evidence="6">
    <location>
        <begin position="1"/>
        <end position="59"/>
    </location>
</feature>
<dbReference type="PANTHER" id="PTHR30126:SF81">
    <property type="entry name" value="HTH-TYPE TRANSCRIPTIONAL REGULATOR ILVY"/>
    <property type="match status" value="1"/>
</dbReference>
<keyword evidence="2" id="KW-0805">Transcription regulation</keyword>
<comment type="caution">
    <text evidence="7">The sequence shown here is derived from an EMBL/GenBank/DDBJ whole genome shotgun (WGS) entry which is preliminary data.</text>
</comment>
<dbReference type="GO" id="GO:0000976">
    <property type="term" value="F:transcription cis-regulatory region binding"/>
    <property type="evidence" value="ECO:0007669"/>
    <property type="project" value="TreeGrafter"/>
</dbReference>
<proteinExistence type="inferred from homology"/>
<dbReference type="PANTHER" id="PTHR30126">
    <property type="entry name" value="HTH-TYPE TRANSCRIPTIONAL REGULATOR"/>
    <property type="match status" value="1"/>
</dbReference>
<evidence type="ECO:0000256" key="3">
    <source>
        <dbReference type="ARBA" id="ARBA00023125"/>
    </source>
</evidence>
<protein>
    <submittedName>
        <fullName evidence="7">DNA-binding transcriptional LysR family regulator</fullName>
    </submittedName>
</protein>
<keyword evidence="8" id="KW-1185">Reference proteome</keyword>
<dbReference type="Gene3D" id="1.10.10.10">
    <property type="entry name" value="Winged helix-like DNA-binding domain superfamily/Winged helix DNA-binding domain"/>
    <property type="match status" value="1"/>
</dbReference>
<keyword evidence="4" id="KW-0804">Transcription</keyword>
<evidence type="ECO:0000256" key="2">
    <source>
        <dbReference type="ARBA" id="ARBA00023015"/>
    </source>
</evidence>
<evidence type="ECO:0000259" key="6">
    <source>
        <dbReference type="PROSITE" id="PS50931"/>
    </source>
</evidence>
<comment type="similarity">
    <text evidence="1">Belongs to the LysR transcriptional regulatory family.</text>
</comment>
<organism evidence="7 8">
    <name type="scientific">Nocardiopsis metallicus</name>
    <dbReference type="NCBI Taxonomy" id="179819"/>
    <lineage>
        <taxon>Bacteria</taxon>
        <taxon>Bacillati</taxon>
        <taxon>Actinomycetota</taxon>
        <taxon>Actinomycetes</taxon>
        <taxon>Streptosporangiales</taxon>
        <taxon>Nocardiopsidaceae</taxon>
        <taxon>Nocardiopsis</taxon>
    </lineage>
</organism>
<dbReference type="AlphaFoldDB" id="A0A840WBB7"/>
<dbReference type="Proteomes" id="UP000579647">
    <property type="component" value="Unassembled WGS sequence"/>
</dbReference>
<feature type="region of interest" description="Disordered" evidence="5">
    <location>
        <begin position="174"/>
        <end position="196"/>
    </location>
</feature>
<gene>
    <name evidence="7" type="ORF">HNR07_000472</name>
</gene>
<dbReference type="PRINTS" id="PR00039">
    <property type="entry name" value="HTHLYSR"/>
</dbReference>
<evidence type="ECO:0000256" key="4">
    <source>
        <dbReference type="ARBA" id="ARBA00023163"/>
    </source>
</evidence>
<dbReference type="EMBL" id="JACHDO010000001">
    <property type="protein sequence ID" value="MBB5489335.1"/>
    <property type="molecule type" value="Genomic_DNA"/>
</dbReference>
<dbReference type="PROSITE" id="PS50931">
    <property type="entry name" value="HTH_LYSR"/>
    <property type="match status" value="1"/>
</dbReference>
<evidence type="ECO:0000256" key="1">
    <source>
        <dbReference type="ARBA" id="ARBA00009437"/>
    </source>
</evidence>
<dbReference type="InterPro" id="IPR000847">
    <property type="entry name" value="LysR_HTH_N"/>
</dbReference>
<accession>A0A840WBB7</accession>
<dbReference type="InterPro" id="IPR036388">
    <property type="entry name" value="WH-like_DNA-bd_sf"/>
</dbReference>
<evidence type="ECO:0000313" key="8">
    <source>
        <dbReference type="Proteomes" id="UP000579647"/>
    </source>
</evidence>
<reference evidence="7 8" key="1">
    <citation type="submission" date="2020-08" db="EMBL/GenBank/DDBJ databases">
        <title>Sequencing the genomes of 1000 actinobacteria strains.</title>
        <authorList>
            <person name="Klenk H.-P."/>
        </authorList>
    </citation>
    <scope>NUCLEOTIDE SEQUENCE [LARGE SCALE GENOMIC DNA]</scope>
    <source>
        <strain evidence="7 8">DSM 44598</strain>
    </source>
</reference>